<keyword evidence="3" id="KW-0132">Cell division</keyword>
<feature type="region of interest" description="Disordered" evidence="10">
    <location>
        <begin position="325"/>
        <end position="370"/>
    </location>
</feature>
<dbReference type="Pfam" id="PF00589">
    <property type="entry name" value="Phage_integrase"/>
    <property type="match status" value="1"/>
</dbReference>
<evidence type="ECO:0000256" key="8">
    <source>
        <dbReference type="ARBA" id="ARBA00023306"/>
    </source>
</evidence>
<dbReference type="STRING" id="1650663.GCA_001486665_00455"/>
<organism evidence="13 14">
    <name type="scientific">Allofournierella massiliensis</name>
    <dbReference type="NCBI Taxonomy" id="1650663"/>
    <lineage>
        <taxon>Bacteria</taxon>
        <taxon>Bacillati</taxon>
        <taxon>Bacillota</taxon>
        <taxon>Clostridia</taxon>
        <taxon>Eubacteriales</taxon>
        <taxon>Oscillospiraceae</taxon>
        <taxon>Allofournierella</taxon>
    </lineage>
</organism>
<keyword evidence="6 9" id="KW-0238">DNA-binding</keyword>
<dbReference type="GO" id="GO:0051301">
    <property type="term" value="P:cell division"/>
    <property type="evidence" value="ECO:0007669"/>
    <property type="project" value="UniProtKB-KW"/>
</dbReference>
<keyword evidence="4" id="KW-0159">Chromosome partition</keyword>
<evidence type="ECO:0000256" key="6">
    <source>
        <dbReference type="ARBA" id="ARBA00023125"/>
    </source>
</evidence>
<dbReference type="InterPro" id="IPR044068">
    <property type="entry name" value="CB"/>
</dbReference>
<dbReference type="InterPro" id="IPR010998">
    <property type="entry name" value="Integrase_recombinase_N"/>
</dbReference>
<dbReference type="GO" id="GO:0006310">
    <property type="term" value="P:DNA recombination"/>
    <property type="evidence" value="ECO:0007669"/>
    <property type="project" value="UniProtKB-KW"/>
</dbReference>
<reference evidence="13 14" key="1">
    <citation type="submission" date="2019-03" db="EMBL/GenBank/DDBJ databases">
        <title>Genomic Encyclopedia of Type Strains, Phase IV (KMG-IV): sequencing the most valuable type-strain genomes for metagenomic binning, comparative biology and taxonomic classification.</title>
        <authorList>
            <person name="Goeker M."/>
        </authorList>
    </citation>
    <scope>NUCLEOTIDE SEQUENCE [LARGE SCALE GENOMIC DNA]</scope>
    <source>
        <strain evidence="13 14">DSM 100451</strain>
    </source>
</reference>
<dbReference type="GO" id="GO:0007059">
    <property type="term" value="P:chromosome segregation"/>
    <property type="evidence" value="ECO:0007669"/>
    <property type="project" value="UniProtKB-KW"/>
</dbReference>
<dbReference type="InterPro" id="IPR013762">
    <property type="entry name" value="Integrase-like_cat_sf"/>
</dbReference>
<evidence type="ECO:0000259" key="12">
    <source>
        <dbReference type="PROSITE" id="PS51900"/>
    </source>
</evidence>
<keyword evidence="8" id="KW-0131">Cell cycle</keyword>
<comment type="caution">
    <text evidence="13">The sequence shown here is derived from an EMBL/GenBank/DDBJ whole genome shotgun (WGS) entry which is preliminary data.</text>
</comment>
<feature type="domain" description="Core-binding (CB)" evidence="12">
    <location>
        <begin position="17"/>
        <end position="121"/>
    </location>
</feature>
<dbReference type="GO" id="GO:0015074">
    <property type="term" value="P:DNA integration"/>
    <property type="evidence" value="ECO:0007669"/>
    <property type="project" value="UniProtKB-KW"/>
</dbReference>
<dbReference type="Proteomes" id="UP000295184">
    <property type="component" value="Unassembled WGS sequence"/>
</dbReference>
<sequence>MSTYINPLHPNRHAPYDDIPRDVRDFLNYLGAILNRSPRTVNGYYIDLRTFFRFMVQYRGLAPDTAFDEINTSGLDLEFIGSITTSDIYEYLYFLKNERLNEPAARARKLSAVKSLYRFLTVKANRLSNDPAKDVSVPTTKRALPKYLSLEESMELLKNIQSDFYERDYCIITLFLNCGMRLVELVGINMTDFKEDTIRIVGKGNKERLVYLNQACIHALERYCEARAKLMNLQDKDALFVSRRTGKRIGARRVEQIVERCLKLAGLSGKGYSPHKLRHTAATLMYRHGNVDMLELKEILGHEHVSTTEIYTHINTEKLRTAASSTPLSRVEFTQKRDVPMPQEDFEMEAEAPEVPELFEDLEDELSSRK</sequence>
<dbReference type="EMBL" id="SLUM01000007">
    <property type="protein sequence ID" value="TCL58737.1"/>
    <property type="molecule type" value="Genomic_DNA"/>
</dbReference>
<keyword evidence="7" id="KW-0233">DNA recombination</keyword>
<feature type="domain" description="Tyr recombinase" evidence="11">
    <location>
        <begin position="143"/>
        <end position="324"/>
    </location>
</feature>
<dbReference type="SUPFAM" id="SSF56349">
    <property type="entry name" value="DNA breaking-rejoining enzymes"/>
    <property type="match status" value="1"/>
</dbReference>
<evidence type="ECO:0000259" key="11">
    <source>
        <dbReference type="PROSITE" id="PS51898"/>
    </source>
</evidence>
<proteinExistence type="predicted"/>
<evidence type="ECO:0000256" key="7">
    <source>
        <dbReference type="ARBA" id="ARBA00023172"/>
    </source>
</evidence>
<dbReference type="GO" id="GO:0005737">
    <property type="term" value="C:cytoplasm"/>
    <property type="evidence" value="ECO:0007669"/>
    <property type="project" value="UniProtKB-SubCell"/>
</dbReference>
<dbReference type="GO" id="GO:0003677">
    <property type="term" value="F:DNA binding"/>
    <property type="evidence" value="ECO:0007669"/>
    <property type="project" value="UniProtKB-UniRule"/>
</dbReference>
<evidence type="ECO:0000256" key="5">
    <source>
        <dbReference type="ARBA" id="ARBA00022908"/>
    </source>
</evidence>
<protein>
    <submittedName>
        <fullName evidence="13">Site-specific recombinase XerD</fullName>
    </submittedName>
</protein>
<dbReference type="PANTHER" id="PTHR30349:SF77">
    <property type="entry name" value="TYROSINE RECOMBINASE XERC"/>
    <property type="match status" value="1"/>
</dbReference>
<evidence type="ECO:0000313" key="13">
    <source>
        <dbReference type="EMBL" id="TCL58737.1"/>
    </source>
</evidence>
<dbReference type="InterPro" id="IPR011010">
    <property type="entry name" value="DNA_brk_join_enz"/>
</dbReference>
<dbReference type="RefSeq" id="WP_077138466.1">
    <property type="nucleotide sequence ID" value="NZ_CABKVM010000012.1"/>
</dbReference>
<dbReference type="InterPro" id="IPR050090">
    <property type="entry name" value="Tyrosine_recombinase_XerCD"/>
</dbReference>
<keyword evidence="2" id="KW-0963">Cytoplasm</keyword>
<dbReference type="AlphaFoldDB" id="A0A4V2QC30"/>
<gene>
    <name evidence="13" type="ORF">EDD77_10798</name>
</gene>
<comment type="subcellular location">
    <subcellularLocation>
        <location evidence="1">Cytoplasm</location>
    </subcellularLocation>
</comment>
<evidence type="ECO:0000256" key="1">
    <source>
        <dbReference type="ARBA" id="ARBA00004496"/>
    </source>
</evidence>
<evidence type="ECO:0000256" key="9">
    <source>
        <dbReference type="PROSITE-ProRule" id="PRU01248"/>
    </source>
</evidence>
<dbReference type="InterPro" id="IPR002104">
    <property type="entry name" value="Integrase_catalytic"/>
</dbReference>
<evidence type="ECO:0000256" key="4">
    <source>
        <dbReference type="ARBA" id="ARBA00022829"/>
    </source>
</evidence>
<dbReference type="PROSITE" id="PS51900">
    <property type="entry name" value="CB"/>
    <property type="match status" value="1"/>
</dbReference>
<evidence type="ECO:0000256" key="10">
    <source>
        <dbReference type="SAM" id="MobiDB-lite"/>
    </source>
</evidence>
<feature type="compositionally biased region" description="Acidic residues" evidence="10">
    <location>
        <begin position="344"/>
        <end position="370"/>
    </location>
</feature>
<dbReference type="Gene3D" id="1.10.150.130">
    <property type="match status" value="1"/>
</dbReference>
<evidence type="ECO:0000256" key="2">
    <source>
        <dbReference type="ARBA" id="ARBA00022490"/>
    </source>
</evidence>
<dbReference type="OrthoDB" id="283809at2"/>
<accession>A0A4V2QC30</accession>
<dbReference type="PANTHER" id="PTHR30349">
    <property type="entry name" value="PHAGE INTEGRASE-RELATED"/>
    <property type="match status" value="1"/>
</dbReference>
<dbReference type="Gene3D" id="1.10.443.10">
    <property type="entry name" value="Intergrase catalytic core"/>
    <property type="match status" value="1"/>
</dbReference>
<name>A0A4V2QC30_9FIRM</name>
<keyword evidence="5" id="KW-0229">DNA integration</keyword>
<dbReference type="PROSITE" id="PS51898">
    <property type="entry name" value="TYR_RECOMBINASE"/>
    <property type="match status" value="1"/>
</dbReference>
<evidence type="ECO:0000256" key="3">
    <source>
        <dbReference type="ARBA" id="ARBA00022618"/>
    </source>
</evidence>
<evidence type="ECO:0000313" key="14">
    <source>
        <dbReference type="Proteomes" id="UP000295184"/>
    </source>
</evidence>